<reference evidence="9 10" key="2">
    <citation type="submission" date="2008-11" db="EMBL/GenBank/DDBJ databases">
        <title>Draft genome sequence of Eubacterium biforme (DSM 3989).</title>
        <authorList>
            <person name="Sudarsanam P."/>
            <person name="Ley R."/>
            <person name="Guruge J."/>
            <person name="Turnbaugh P.J."/>
            <person name="Mahowald M."/>
            <person name="Liep D."/>
            <person name="Gordon J."/>
        </authorList>
    </citation>
    <scope>NUCLEOTIDE SEQUENCE [LARGE SCALE GENOMIC DNA]</scope>
    <source>
        <strain evidence="9 10">DSM 3989</strain>
    </source>
</reference>
<evidence type="ECO:0000313" key="10">
    <source>
        <dbReference type="Proteomes" id="UP000004315"/>
    </source>
</evidence>
<evidence type="ECO:0000256" key="3">
    <source>
        <dbReference type="ARBA" id="ARBA00022729"/>
    </source>
</evidence>
<keyword evidence="2" id="KW-0964">Secreted</keyword>
<keyword evidence="5" id="KW-0472">Membrane</keyword>
<dbReference type="HOGENOM" id="CLU_028873_4_0_9"/>
<evidence type="ECO:0000256" key="4">
    <source>
        <dbReference type="ARBA" id="ARBA00023088"/>
    </source>
</evidence>
<protein>
    <submittedName>
        <fullName evidence="9">LPXTG-motif cell wall anchor domain protein</fullName>
    </submittedName>
</protein>
<dbReference type="OrthoDB" id="2199792at2"/>
<feature type="domain" description="SpaA-like prealbumin fold" evidence="8">
    <location>
        <begin position="330"/>
        <end position="440"/>
    </location>
</feature>
<name>B7C7Q3_9FIRM</name>
<dbReference type="InterPro" id="IPR041033">
    <property type="entry name" value="SpaA_PFL_dom_1"/>
</dbReference>
<keyword evidence="3 6" id="KW-0732">Signal</keyword>
<feature type="signal peptide" evidence="6">
    <location>
        <begin position="1"/>
        <end position="26"/>
    </location>
</feature>
<sequence length="495" mass="54469">MKLIKKIAAIMFAFMMVFTLSSNVNAEETTGTGKIIINQAVDKAEYKIYKLLTLESYDKKNNIYSYKIDSKWVNFFEQGDIKNTYVATENGYVTKWIGEGTKNETRMQEFTKKALEYAKNPANSITATNTKNAKGDSVTFDNLGLGYYLVDSSSGALCGLTTTDNEITIEEKNKAPTVEKKVKHERDDDSKYRDTVYVELGEKIKFQISFTALKGVENYVLHDTADNGIDIDYTSVKVFVNGTEKLNSDYNLDNSVTDGCTFDIDFQNKLNENDKVVVTYTGYLKDNAKIFNSNDPSNTANSNKAHLSYGHSNSTGDSSVNIYTYTMPVFKYTKLDDESKNGLGGVEFKLSTDKEGNNLLSFKKESSEVDASGKSIDVYTLVPSSTTGSTQVIKTPDSGYFKLNGLHGEYYLTETKALPGYNELDKAIKVKVGDGGTINVGEGFNPQTTVEVLNNKGKLLPSTGGMGTTLIYLVGGALVLGSGFVLANKKRAKAK</sequence>
<keyword evidence="5" id="KW-1133">Transmembrane helix</keyword>
<dbReference type="EMBL" id="ABYT01000017">
    <property type="protein sequence ID" value="EEC91206.1"/>
    <property type="molecule type" value="Genomic_DNA"/>
</dbReference>
<feature type="domain" description="Gram-positive cocci surface proteins LPxTG" evidence="7">
    <location>
        <begin position="454"/>
        <end position="494"/>
    </location>
</feature>
<keyword evidence="1" id="KW-0134">Cell wall</keyword>
<evidence type="ECO:0000256" key="5">
    <source>
        <dbReference type="SAM" id="Phobius"/>
    </source>
</evidence>
<comment type="caution">
    <text evidence="9">The sequence shown here is derived from an EMBL/GenBank/DDBJ whole genome shotgun (WGS) entry which is preliminary data.</text>
</comment>
<dbReference type="Gene3D" id="2.60.40.740">
    <property type="match status" value="1"/>
</dbReference>
<dbReference type="Pfam" id="PF17802">
    <property type="entry name" value="SpaA"/>
    <property type="match status" value="1"/>
</dbReference>
<gene>
    <name evidence="9" type="ORF">EUBIFOR_00201</name>
</gene>
<keyword evidence="5" id="KW-0812">Transmembrane</keyword>
<evidence type="ECO:0000259" key="8">
    <source>
        <dbReference type="Pfam" id="PF17802"/>
    </source>
</evidence>
<feature type="chain" id="PRO_5002854196" evidence="6">
    <location>
        <begin position="27"/>
        <end position="495"/>
    </location>
</feature>
<reference evidence="9 10" key="1">
    <citation type="submission" date="2008-10" db="EMBL/GenBank/DDBJ databases">
        <authorList>
            <person name="Fulton L."/>
            <person name="Clifton S."/>
            <person name="Fulton B."/>
            <person name="Xu J."/>
            <person name="Minx P."/>
            <person name="Pepin K.H."/>
            <person name="Johnson M."/>
            <person name="Bhonagiri V."/>
            <person name="Nash W.E."/>
            <person name="Mardis E.R."/>
            <person name="Wilson R.K."/>
        </authorList>
    </citation>
    <scope>NUCLEOTIDE SEQUENCE [LARGE SCALE GENOMIC DNA]</scope>
    <source>
        <strain evidence="9 10">DSM 3989</strain>
    </source>
</reference>
<keyword evidence="4" id="KW-0572">Peptidoglycan-anchor</keyword>
<dbReference type="Proteomes" id="UP000004315">
    <property type="component" value="Unassembled WGS sequence"/>
</dbReference>
<evidence type="ECO:0000256" key="1">
    <source>
        <dbReference type="ARBA" id="ARBA00022512"/>
    </source>
</evidence>
<dbReference type="RefSeq" id="WP_003864017.1">
    <property type="nucleotide sequence ID" value="NZ_DS996840.1"/>
</dbReference>
<dbReference type="InterPro" id="IPR019931">
    <property type="entry name" value="LPXTG_anchor"/>
</dbReference>
<evidence type="ECO:0000256" key="6">
    <source>
        <dbReference type="SAM" id="SignalP"/>
    </source>
</evidence>
<dbReference type="InterPro" id="IPR013783">
    <property type="entry name" value="Ig-like_fold"/>
</dbReference>
<keyword evidence="10" id="KW-1185">Reference proteome</keyword>
<dbReference type="Pfam" id="PF00746">
    <property type="entry name" value="Gram_pos_anchor"/>
    <property type="match status" value="1"/>
</dbReference>
<evidence type="ECO:0000313" key="9">
    <source>
        <dbReference type="EMBL" id="EEC91206.1"/>
    </source>
</evidence>
<dbReference type="AlphaFoldDB" id="B7C7Q3"/>
<organism evidence="9 10">
    <name type="scientific">Holdemanella biformis DSM 3989</name>
    <dbReference type="NCBI Taxonomy" id="518637"/>
    <lineage>
        <taxon>Bacteria</taxon>
        <taxon>Bacillati</taxon>
        <taxon>Bacillota</taxon>
        <taxon>Erysipelotrichia</taxon>
        <taxon>Erysipelotrichales</taxon>
        <taxon>Erysipelotrichaceae</taxon>
        <taxon>Holdemanella</taxon>
    </lineage>
</organism>
<dbReference type="eggNOG" id="COG4932">
    <property type="taxonomic scope" value="Bacteria"/>
</dbReference>
<evidence type="ECO:0000256" key="2">
    <source>
        <dbReference type="ARBA" id="ARBA00022525"/>
    </source>
</evidence>
<evidence type="ECO:0000259" key="7">
    <source>
        <dbReference type="Pfam" id="PF00746"/>
    </source>
</evidence>
<feature type="transmembrane region" description="Helical" evidence="5">
    <location>
        <begin position="469"/>
        <end position="487"/>
    </location>
</feature>
<accession>B7C7Q3</accession>
<proteinExistence type="predicted"/>
<dbReference type="STRING" id="518637.EUBIFOR_00201"/>
<dbReference type="NCBIfam" id="TIGR01167">
    <property type="entry name" value="LPXTG_anchor"/>
    <property type="match status" value="1"/>
</dbReference>
<dbReference type="Gene3D" id="2.60.40.10">
    <property type="entry name" value="Immunoglobulins"/>
    <property type="match status" value="1"/>
</dbReference>